<dbReference type="AlphaFoldDB" id="A0A6I6IS76"/>
<protein>
    <submittedName>
        <fullName evidence="1">DUF4202 domain-containing protein</fullName>
    </submittedName>
</protein>
<dbReference type="InterPro" id="IPR025255">
    <property type="entry name" value="DUF4202"/>
</dbReference>
<dbReference type="PANTHER" id="PTHR41729">
    <property type="entry name" value="GLUTAMYL-TRNA SYNTHETASE"/>
    <property type="match status" value="1"/>
</dbReference>
<organism evidence="1 2">
    <name type="scientific">Roseovarius faecimaris</name>
    <dbReference type="NCBI Taxonomy" id="2494550"/>
    <lineage>
        <taxon>Bacteria</taxon>
        <taxon>Pseudomonadati</taxon>
        <taxon>Pseudomonadota</taxon>
        <taxon>Alphaproteobacteria</taxon>
        <taxon>Rhodobacterales</taxon>
        <taxon>Roseobacteraceae</taxon>
        <taxon>Roseovarius</taxon>
    </lineage>
</organism>
<dbReference type="EMBL" id="CP034348">
    <property type="protein sequence ID" value="QGX98357.1"/>
    <property type="molecule type" value="Genomic_DNA"/>
</dbReference>
<dbReference type="RefSeq" id="WP_157706989.1">
    <property type="nucleotide sequence ID" value="NZ_CP034348.1"/>
</dbReference>
<dbReference type="PANTHER" id="PTHR41729:SF1">
    <property type="entry name" value="GLUTAMYL-TRNA SYNTHETASE"/>
    <property type="match status" value="1"/>
</dbReference>
<evidence type="ECO:0000313" key="2">
    <source>
        <dbReference type="Proteomes" id="UP000428330"/>
    </source>
</evidence>
<gene>
    <name evidence="1" type="ORF">EI983_08715</name>
</gene>
<proteinExistence type="predicted"/>
<sequence>MLSKLDRVLAAIDAANEKDPNMDRDDTGADVPEALLYGRRMSAELERLFGEDVADVLKIACRGQHIERWKIARSSYPEGRTGYLTWRRDQGRAHGERLAGLMQEAGYDEVDCARVGVFLRKEGLKRDPQVQMLEDVICMVFLKHYFASFAEKHAFEKVVDIVAKTARKLSEGGRNRVLQEFELPEPLADAVRAA</sequence>
<name>A0A6I6IS76_9RHOB</name>
<keyword evidence="2" id="KW-1185">Reference proteome</keyword>
<dbReference type="OrthoDB" id="9799165at2"/>
<accession>A0A6I6IS76</accession>
<dbReference type="KEGG" id="rom:EI983_08715"/>
<dbReference type="Proteomes" id="UP000428330">
    <property type="component" value="Chromosome"/>
</dbReference>
<evidence type="ECO:0000313" key="1">
    <source>
        <dbReference type="EMBL" id="QGX98357.1"/>
    </source>
</evidence>
<dbReference type="Pfam" id="PF13875">
    <property type="entry name" value="DUF4202"/>
    <property type="match status" value="1"/>
</dbReference>
<reference evidence="2" key="1">
    <citation type="submission" date="2018-12" db="EMBL/GenBank/DDBJ databases">
        <title>Complete genome sequence of Roseovarius sp. MME-070.</title>
        <authorList>
            <person name="Nam Y.-D."/>
            <person name="Kang J."/>
            <person name="Chung W.-H."/>
            <person name="Park Y.S."/>
        </authorList>
    </citation>
    <scope>NUCLEOTIDE SEQUENCE [LARGE SCALE GENOMIC DNA]</scope>
    <source>
        <strain evidence="2">MME-070</strain>
    </source>
</reference>